<dbReference type="PROSITE" id="PS00107">
    <property type="entry name" value="PROTEIN_KINASE_ATP"/>
    <property type="match status" value="1"/>
</dbReference>
<dbReference type="GO" id="GO:0005524">
    <property type="term" value="F:ATP binding"/>
    <property type="evidence" value="ECO:0007669"/>
    <property type="project" value="UniProtKB-UniRule"/>
</dbReference>
<dbReference type="PROSITE" id="PS50011">
    <property type="entry name" value="PROTEIN_KINASE_DOM"/>
    <property type="match status" value="1"/>
</dbReference>
<dbReference type="AlphaFoldDB" id="K0TF29"/>
<feature type="domain" description="Protein kinase" evidence="6">
    <location>
        <begin position="16"/>
        <end position="393"/>
    </location>
</feature>
<reference evidence="7 8" key="1">
    <citation type="journal article" date="2012" name="Genome Biol.">
        <title>Genome and low-iron response of an oceanic diatom adapted to chronic iron limitation.</title>
        <authorList>
            <person name="Lommer M."/>
            <person name="Specht M."/>
            <person name="Roy A.S."/>
            <person name="Kraemer L."/>
            <person name="Andreson R."/>
            <person name="Gutowska M.A."/>
            <person name="Wolf J."/>
            <person name="Bergner S.V."/>
            <person name="Schilhabel M.B."/>
            <person name="Klostermeier U.C."/>
            <person name="Beiko R.G."/>
            <person name="Rosenstiel P."/>
            <person name="Hippler M."/>
            <person name="Laroche J."/>
        </authorList>
    </citation>
    <scope>NUCLEOTIDE SEQUENCE [LARGE SCALE GENOMIC DNA]</scope>
    <source>
        <strain evidence="7 8">CCMP1005</strain>
    </source>
</reference>
<dbReference type="GO" id="GO:0005634">
    <property type="term" value="C:nucleus"/>
    <property type="evidence" value="ECO:0007669"/>
    <property type="project" value="TreeGrafter"/>
</dbReference>
<dbReference type="OrthoDB" id="6513151at2759"/>
<proteinExistence type="inferred from homology"/>
<keyword evidence="8" id="KW-1185">Reference proteome</keyword>
<keyword evidence="4" id="KW-0418">Kinase</keyword>
<dbReference type="InterPro" id="IPR011009">
    <property type="entry name" value="Kinase-like_dom_sf"/>
</dbReference>
<dbReference type="eggNOG" id="KOG0605">
    <property type="taxonomic scope" value="Eukaryota"/>
</dbReference>
<keyword evidence="4" id="KW-0808">Transferase</keyword>
<dbReference type="PROSITE" id="PS00108">
    <property type="entry name" value="PROTEIN_KINASE_ST"/>
    <property type="match status" value="1"/>
</dbReference>
<evidence type="ECO:0000313" key="8">
    <source>
        <dbReference type="Proteomes" id="UP000266841"/>
    </source>
</evidence>
<accession>K0TF29</accession>
<dbReference type="GO" id="GO:0044773">
    <property type="term" value="P:mitotic DNA damage checkpoint signaling"/>
    <property type="evidence" value="ECO:0007669"/>
    <property type="project" value="TreeGrafter"/>
</dbReference>
<dbReference type="Gene3D" id="3.30.200.20">
    <property type="entry name" value="Phosphorylase Kinase, domain 1"/>
    <property type="match status" value="1"/>
</dbReference>
<dbReference type="SMART" id="SM00220">
    <property type="entry name" value="S_TKc"/>
    <property type="match status" value="1"/>
</dbReference>
<keyword evidence="1 3" id="KW-0547">Nucleotide-binding</keyword>
<keyword evidence="2 3" id="KW-0067">ATP-binding</keyword>
<dbReference type="InterPro" id="IPR000719">
    <property type="entry name" value="Prot_kinase_dom"/>
</dbReference>
<dbReference type="InterPro" id="IPR008271">
    <property type="entry name" value="Ser/Thr_kinase_AS"/>
</dbReference>
<dbReference type="Gene3D" id="1.10.510.10">
    <property type="entry name" value="Transferase(Phosphotransferase) domain 1"/>
    <property type="match status" value="1"/>
</dbReference>
<name>K0TF29_THAOC</name>
<feature type="region of interest" description="Disordered" evidence="5">
    <location>
        <begin position="187"/>
        <end position="226"/>
    </location>
</feature>
<dbReference type="GO" id="GO:0004674">
    <property type="term" value="F:protein serine/threonine kinase activity"/>
    <property type="evidence" value="ECO:0007669"/>
    <property type="project" value="UniProtKB-KW"/>
</dbReference>
<dbReference type="SUPFAM" id="SSF56112">
    <property type="entry name" value="Protein kinase-like (PK-like)"/>
    <property type="match status" value="1"/>
</dbReference>
<dbReference type="OMA" id="REAQDHK"/>
<evidence type="ECO:0000313" key="7">
    <source>
        <dbReference type="EMBL" id="EJK72116.1"/>
    </source>
</evidence>
<keyword evidence="4" id="KW-0723">Serine/threonine-protein kinase</keyword>
<dbReference type="InterPro" id="IPR017441">
    <property type="entry name" value="Protein_kinase_ATP_BS"/>
</dbReference>
<comment type="similarity">
    <text evidence="4">Belongs to the protein kinase superfamily.</text>
</comment>
<evidence type="ECO:0000259" key="6">
    <source>
        <dbReference type="PROSITE" id="PS50011"/>
    </source>
</evidence>
<dbReference type="EMBL" id="AGNL01006355">
    <property type="protein sequence ID" value="EJK72116.1"/>
    <property type="molecule type" value="Genomic_DNA"/>
</dbReference>
<feature type="region of interest" description="Disordered" evidence="5">
    <location>
        <begin position="97"/>
        <end position="130"/>
    </location>
</feature>
<feature type="compositionally biased region" description="Polar residues" evidence="5">
    <location>
        <begin position="203"/>
        <end position="213"/>
    </location>
</feature>
<comment type="caution">
    <text evidence="7">The sequence shown here is derived from an EMBL/GenBank/DDBJ whole genome shotgun (WGS) entry which is preliminary data.</text>
</comment>
<feature type="binding site" evidence="3">
    <location>
        <position position="45"/>
    </location>
    <ligand>
        <name>ATP</name>
        <dbReference type="ChEBI" id="CHEBI:30616"/>
    </ligand>
</feature>
<sequence>MTRLTYSRQPSQDADYDRLRILGRGAFGQVLLCRGRESGELVAVKGVSIESETEGATAAREMAILSELRHPNVIRMLHGYEPASPGARGRYMALSYVDGPGPRRRPRARRRPVAGGGAARGPGPDIGRGLLPRVMHRDIKPDNIMLTGLRVGRAWKSEDYIWDDEPFTGCKPKAILVDFGFARATSREDYEDDEPAKAKGGLSPQTGSLSSSLPPRPQAGKGLSRAKSRVMFRAKSALGTQHFLAPEIASNARRRDSKLGDEALTAVVSSYGLISDAYAIGATISEIVTGVPPGSDNEAYVAANRREAVDEPPSRSESVMTRRRSSLLSPLTMIKQRMGRRHSMPEPVKEPRKISLRYTAELPDEVDDLIEAMKEEDVNIRMSVREAQDHKWIGGYDKLEHGDVPSQPDDPMVYLGNKDAFI</sequence>
<organism evidence="7 8">
    <name type="scientific">Thalassiosira oceanica</name>
    <name type="common">Marine diatom</name>
    <dbReference type="NCBI Taxonomy" id="159749"/>
    <lineage>
        <taxon>Eukaryota</taxon>
        <taxon>Sar</taxon>
        <taxon>Stramenopiles</taxon>
        <taxon>Ochrophyta</taxon>
        <taxon>Bacillariophyta</taxon>
        <taxon>Coscinodiscophyceae</taxon>
        <taxon>Thalassiosirophycidae</taxon>
        <taxon>Thalassiosirales</taxon>
        <taxon>Thalassiosiraceae</taxon>
        <taxon>Thalassiosira</taxon>
    </lineage>
</organism>
<dbReference type="Pfam" id="PF00069">
    <property type="entry name" value="Pkinase"/>
    <property type="match status" value="1"/>
</dbReference>
<feature type="compositionally biased region" description="Basic residues" evidence="5">
    <location>
        <begin position="102"/>
        <end position="112"/>
    </location>
</feature>
<evidence type="ECO:0000256" key="3">
    <source>
        <dbReference type="PROSITE-ProRule" id="PRU10141"/>
    </source>
</evidence>
<evidence type="ECO:0000256" key="5">
    <source>
        <dbReference type="SAM" id="MobiDB-lite"/>
    </source>
</evidence>
<gene>
    <name evidence="7" type="ORF">THAOC_06384</name>
</gene>
<dbReference type="PANTHER" id="PTHR44167:SF30">
    <property type="entry name" value="PHOSPHORYLASE KINASE"/>
    <property type="match status" value="1"/>
</dbReference>
<feature type="compositionally biased region" description="Gly residues" evidence="5">
    <location>
        <begin position="114"/>
        <end position="126"/>
    </location>
</feature>
<evidence type="ECO:0000256" key="1">
    <source>
        <dbReference type="ARBA" id="ARBA00022741"/>
    </source>
</evidence>
<evidence type="ECO:0000256" key="2">
    <source>
        <dbReference type="ARBA" id="ARBA00022840"/>
    </source>
</evidence>
<dbReference type="PANTHER" id="PTHR44167">
    <property type="entry name" value="OVARIAN-SPECIFIC SERINE/THREONINE-PROTEIN KINASE LOK-RELATED"/>
    <property type="match status" value="1"/>
</dbReference>
<evidence type="ECO:0000256" key="4">
    <source>
        <dbReference type="RuleBase" id="RU000304"/>
    </source>
</evidence>
<protein>
    <recommendedName>
        <fullName evidence="6">Protein kinase domain-containing protein</fullName>
    </recommendedName>
</protein>
<dbReference type="Proteomes" id="UP000266841">
    <property type="component" value="Unassembled WGS sequence"/>
</dbReference>